<organism evidence="2">
    <name type="scientific">Tanacetum cinerariifolium</name>
    <name type="common">Dalmatian daisy</name>
    <name type="synonym">Chrysanthemum cinerariifolium</name>
    <dbReference type="NCBI Taxonomy" id="118510"/>
    <lineage>
        <taxon>Eukaryota</taxon>
        <taxon>Viridiplantae</taxon>
        <taxon>Streptophyta</taxon>
        <taxon>Embryophyta</taxon>
        <taxon>Tracheophyta</taxon>
        <taxon>Spermatophyta</taxon>
        <taxon>Magnoliopsida</taxon>
        <taxon>eudicotyledons</taxon>
        <taxon>Gunneridae</taxon>
        <taxon>Pentapetalae</taxon>
        <taxon>asterids</taxon>
        <taxon>campanulids</taxon>
        <taxon>Asterales</taxon>
        <taxon>Asteraceae</taxon>
        <taxon>Asteroideae</taxon>
        <taxon>Anthemideae</taxon>
        <taxon>Anthemidinae</taxon>
        <taxon>Tanacetum</taxon>
    </lineage>
</organism>
<gene>
    <name evidence="2" type="ORF">Tci_037592</name>
</gene>
<feature type="compositionally biased region" description="Polar residues" evidence="1">
    <location>
        <begin position="76"/>
        <end position="96"/>
    </location>
</feature>
<dbReference type="GO" id="GO:0008270">
    <property type="term" value="F:zinc ion binding"/>
    <property type="evidence" value="ECO:0007669"/>
    <property type="project" value="InterPro"/>
</dbReference>
<evidence type="ECO:0000256" key="1">
    <source>
        <dbReference type="SAM" id="MobiDB-lite"/>
    </source>
</evidence>
<feature type="region of interest" description="Disordered" evidence="1">
    <location>
        <begin position="31"/>
        <end position="103"/>
    </location>
</feature>
<proteinExistence type="predicted"/>
<dbReference type="EMBL" id="BKCJ010005235">
    <property type="protein sequence ID" value="GEU65614.1"/>
    <property type="molecule type" value="Genomic_DNA"/>
</dbReference>
<evidence type="ECO:0000313" key="2">
    <source>
        <dbReference type="EMBL" id="GEU65614.1"/>
    </source>
</evidence>
<evidence type="ECO:0008006" key="3">
    <source>
        <dbReference type="Google" id="ProtNLM"/>
    </source>
</evidence>
<protein>
    <recommendedName>
        <fullName evidence="3">CCHC-type domain-containing protein</fullName>
    </recommendedName>
</protein>
<feature type="compositionally biased region" description="Basic and acidic residues" evidence="1">
    <location>
        <begin position="37"/>
        <end position="46"/>
    </location>
</feature>
<dbReference type="GO" id="GO:0003676">
    <property type="term" value="F:nucleic acid binding"/>
    <property type="evidence" value="ECO:0007669"/>
    <property type="project" value="InterPro"/>
</dbReference>
<comment type="caution">
    <text evidence="2">The sequence shown here is derived from an EMBL/GenBank/DDBJ whole genome shotgun (WGS) entry which is preliminary data.</text>
</comment>
<dbReference type="SUPFAM" id="SSF57756">
    <property type="entry name" value="Retrovirus zinc finger-like domains"/>
    <property type="match status" value="1"/>
</dbReference>
<accession>A0A6L2LZ53</accession>
<dbReference type="AlphaFoldDB" id="A0A6L2LZ53"/>
<sequence length="133" mass="14859">MAIGVEYEWTSPRCDSCKKIGHTYSQCPKHVPKPKVMTRDQKDGFTKVKRKGSKPRKFEGLSLSRKVEYRPVGKKQMTNEGLTSKNKSMEASTSRQPKTDANLVKMTNTFGVLSGMDEGEKGCEELISDVIGL</sequence>
<reference evidence="2" key="1">
    <citation type="journal article" date="2019" name="Sci. Rep.">
        <title>Draft genome of Tanacetum cinerariifolium, the natural source of mosquito coil.</title>
        <authorList>
            <person name="Yamashiro T."/>
            <person name="Shiraishi A."/>
            <person name="Satake H."/>
            <person name="Nakayama K."/>
        </authorList>
    </citation>
    <scope>NUCLEOTIDE SEQUENCE</scope>
</reference>
<name>A0A6L2LZ53_TANCI</name>
<dbReference type="InterPro" id="IPR036875">
    <property type="entry name" value="Znf_CCHC_sf"/>
</dbReference>